<reference evidence="1" key="1">
    <citation type="submission" date="2022-08" db="EMBL/GenBank/DDBJ databases">
        <title>Genome Sequence of Pycnoporus sanguineus.</title>
        <authorList>
            <person name="Buettner E."/>
        </authorList>
    </citation>
    <scope>NUCLEOTIDE SEQUENCE</scope>
    <source>
        <strain evidence="1">CG-C14</strain>
    </source>
</reference>
<dbReference type="EMBL" id="JANSHE010001040">
    <property type="protein sequence ID" value="KAJ3005055.1"/>
    <property type="molecule type" value="Genomic_DNA"/>
</dbReference>
<organism evidence="1 2">
    <name type="scientific">Trametes sanguinea</name>
    <dbReference type="NCBI Taxonomy" id="158606"/>
    <lineage>
        <taxon>Eukaryota</taxon>
        <taxon>Fungi</taxon>
        <taxon>Dikarya</taxon>
        <taxon>Basidiomycota</taxon>
        <taxon>Agaricomycotina</taxon>
        <taxon>Agaricomycetes</taxon>
        <taxon>Polyporales</taxon>
        <taxon>Polyporaceae</taxon>
        <taxon>Trametes</taxon>
    </lineage>
</organism>
<accession>A0ACC1Q084</accession>
<dbReference type="Proteomes" id="UP001144978">
    <property type="component" value="Unassembled WGS sequence"/>
</dbReference>
<comment type="caution">
    <text evidence="1">The sequence shown here is derived from an EMBL/GenBank/DDBJ whole genome shotgun (WGS) entry which is preliminary data.</text>
</comment>
<protein>
    <submittedName>
        <fullName evidence="1">Uncharacterized protein</fullName>
    </submittedName>
</protein>
<keyword evidence="2" id="KW-1185">Reference proteome</keyword>
<sequence length="329" mass="36001">MAEWDDSQNVFFNPDHDRDDETIDQTVADSSGASITVHHELVHKQHTPLAAMTATSSASSTGPMWSTSYDVLIVGAGIAGSALAHALSTAAKERSRPLRICLLERSLAEPDRIVGELLQPGGIMAHLAGPPAVGRDDYSETYVPCGSGAASGTAHYCQAKVREHHGEDASKVNFHMPWYMASESVTTDKATHGTAYPNDAWPHHEDSYRKKGRTGPCRIIGTAHLIPIIHPERLDGRVSSRGRVVQYLDDIVYIATSGQFDLFALLVEIIVVADAEQPICIHEWPAVELQPYATEALQVPSDRCRQDSEDVAMQLVILRYLFNKRVVGN</sequence>
<name>A0ACC1Q084_9APHY</name>
<evidence type="ECO:0000313" key="2">
    <source>
        <dbReference type="Proteomes" id="UP001144978"/>
    </source>
</evidence>
<evidence type="ECO:0000313" key="1">
    <source>
        <dbReference type="EMBL" id="KAJ3005055.1"/>
    </source>
</evidence>
<gene>
    <name evidence="1" type="ORF">NUW54_g4513</name>
</gene>
<proteinExistence type="predicted"/>